<evidence type="ECO:0000256" key="1">
    <source>
        <dbReference type="SAM" id="MobiDB-lite"/>
    </source>
</evidence>
<protein>
    <submittedName>
        <fullName evidence="2">Uncharacterized protein</fullName>
    </submittedName>
</protein>
<name>A0A5B0PY26_PUCGR</name>
<dbReference type="AlphaFoldDB" id="A0A5B0PY26"/>
<feature type="compositionally biased region" description="Acidic residues" evidence="1">
    <location>
        <begin position="252"/>
        <end position="262"/>
    </location>
</feature>
<feature type="compositionally biased region" description="Acidic residues" evidence="1">
    <location>
        <begin position="271"/>
        <end position="295"/>
    </location>
</feature>
<keyword evidence="3" id="KW-1185">Reference proteome</keyword>
<feature type="region of interest" description="Disordered" evidence="1">
    <location>
        <begin position="228"/>
        <end position="295"/>
    </location>
</feature>
<comment type="caution">
    <text evidence="2">The sequence shown here is derived from an EMBL/GenBank/DDBJ whole genome shotgun (WGS) entry which is preliminary data.</text>
</comment>
<proteinExistence type="predicted"/>
<dbReference type="OrthoDB" id="2507159at2759"/>
<dbReference type="Proteomes" id="UP000324748">
    <property type="component" value="Unassembled WGS sequence"/>
</dbReference>
<dbReference type="EMBL" id="VSWC01000040">
    <property type="protein sequence ID" value="KAA1105754.1"/>
    <property type="molecule type" value="Genomic_DNA"/>
</dbReference>
<feature type="compositionally biased region" description="Basic and acidic residues" evidence="1">
    <location>
        <begin position="1"/>
        <end position="11"/>
    </location>
</feature>
<evidence type="ECO:0000313" key="3">
    <source>
        <dbReference type="Proteomes" id="UP000324748"/>
    </source>
</evidence>
<evidence type="ECO:0000313" key="2">
    <source>
        <dbReference type="EMBL" id="KAA1105754.1"/>
    </source>
</evidence>
<sequence length="295" mass="33336">MTTEEVKEIFRGPKNGVTKKDGMNEVSAIWNGLSDEQKAAYRKKAHPAPASPPDSTEAETVKTSDNVNDEEVAMRQTISFKRAANQVVEFMNNWVAQAVHLAKSANCELVMFAVSRHLGNHAFQFAKCTHGATRFVTGAQILDGTKHYAARMQSYLTGYEVAQIAKINGKKPRLPNKHPVTIAARMRAFIREKTEGALNKWPWTKTNYRLAQAKFRLELLPGARSKRESLMRPSRYLKSSPESTLHRYLDQNTDEEESDPGDESNVSERSIEDDSDEDDEDEDNEDEDEVDENDQ</sequence>
<organism evidence="2 3">
    <name type="scientific">Puccinia graminis f. sp. tritici</name>
    <dbReference type="NCBI Taxonomy" id="56615"/>
    <lineage>
        <taxon>Eukaryota</taxon>
        <taxon>Fungi</taxon>
        <taxon>Dikarya</taxon>
        <taxon>Basidiomycota</taxon>
        <taxon>Pucciniomycotina</taxon>
        <taxon>Pucciniomycetes</taxon>
        <taxon>Pucciniales</taxon>
        <taxon>Pucciniaceae</taxon>
        <taxon>Puccinia</taxon>
    </lineage>
</organism>
<reference evidence="2 3" key="1">
    <citation type="submission" date="2019-05" db="EMBL/GenBank/DDBJ databases">
        <title>Emergence of the Ug99 lineage of the wheat stem rust pathogen through somatic hybridization.</title>
        <authorList>
            <person name="Li F."/>
            <person name="Upadhyaya N.M."/>
            <person name="Sperschneider J."/>
            <person name="Matny O."/>
            <person name="Nguyen-Phuc H."/>
            <person name="Mago R."/>
            <person name="Raley C."/>
            <person name="Miller M.E."/>
            <person name="Silverstein K.A.T."/>
            <person name="Henningsen E."/>
            <person name="Hirsch C.D."/>
            <person name="Visser B."/>
            <person name="Pretorius Z.A."/>
            <person name="Steffenson B.J."/>
            <person name="Schwessinger B."/>
            <person name="Dodds P.N."/>
            <person name="Figueroa M."/>
        </authorList>
    </citation>
    <scope>NUCLEOTIDE SEQUENCE [LARGE SCALE GENOMIC DNA]</scope>
    <source>
        <strain evidence="2">21-0</strain>
    </source>
</reference>
<gene>
    <name evidence="2" type="ORF">PGT21_017617</name>
</gene>
<feature type="region of interest" description="Disordered" evidence="1">
    <location>
        <begin position="40"/>
        <end position="68"/>
    </location>
</feature>
<accession>A0A5B0PY26</accession>
<feature type="region of interest" description="Disordered" evidence="1">
    <location>
        <begin position="1"/>
        <end position="21"/>
    </location>
</feature>